<dbReference type="SUPFAM" id="SSF46689">
    <property type="entry name" value="Homeodomain-like"/>
    <property type="match status" value="1"/>
</dbReference>
<gene>
    <name evidence="5" type="ORF">H1W37_19555</name>
</gene>
<dbReference type="GO" id="GO:0003700">
    <property type="term" value="F:DNA-binding transcription factor activity"/>
    <property type="evidence" value="ECO:0007669"/>
    <property type="project" value="InterPro"/>
</dbReference>
<dbReference type="AlphaFoldDB" id="A0A838Y4U4"/>
<keyword evidence="2" id="KW-0238">DNA-binding</keyword>
<dbReference type="InterPro" id="IPR018062">
    <property type="entry name" value="HTH_AraC-typ_CS"/>
</dbReference>
<organism evidence="5 6">
    <name type="scientific">Stappia taiwanensis</name>
    <dbReference type="NCBI Taxonomy" id="992267"/>
    <lineage>
        <taxon>Bacteria</taxon>
        <taxon>Pseudomonadati</taxon>
        <taxon>Pseudomonadota</taxon>
        <taxon>Alphaproteobacteria</taxon>
        <taxon>Hyphomicrobiales</taxon>
        <taxon>Stappiaceae</taxon>
        <taxon>Stappia</taxon>
    </lineage>
</organism>
<sequence>MNTLISTGCVPPADRSAHWRDAIARAYFPLDLRFREAERFGGRLEEWNLGQVSLSRLRSEALSYHRLPQHLACDEEEHLLVTIPLRSEIFFAQAGREVYCKPGGYIIERSDQPYDFSYDARADLWVMKVAAAALGGRIRAPDRFCGMQFNAGGGVSGLFVDMLHHIPQRFATMTAEAREAVGLHLVELLALSIHADERTLTSGGSSVRAAHLSRAEHFVRANLHRPELGPELIAQSCGISVRYLHALFRDTDRTLGQWVRDLRLEAVKMDLRAAGARQSIAEICFRRGFGDVAHFSRLFKQHVGCSPGEYRQENLRTCRRDPALDQAEGEAPA</sequence>
<dbReference type="GO" id="GO:0043565">
    <property type="term" value="F:sequence-specific DNA binding"/>
    <property type="evidence" value="ECO:0007669"/>
    <property type="project" value="InterPro"/>
</dbReference>
<dbReference type="InterPro" id="IPR009057">
    <property type="entry name" value="Homeodomain-like_sf"/>
</dbReference>
<evidence type="ECO:0000256" key="1">
    <source>
        <dbReference type="ARBA" id="ARBA00023015"/>
    </source>
</evidence>
<dbReference type="Pfam" id="PF12833">
    <property type="entry name" value="HTH_18"/>
    <property type="match status" value="1"/>
</dbReference>
<keyword evidence="3" id="KW-0804">Transcription</keyword>
<dbReference type="Proteomes" id="UP000559404">
    <property type="component" value="Unassembled WGS sequence"/>
</dbReference>
<dbReference type="PANTHER" id="PTHR46796">
    <property type="entry name" value="HTH-TYPE TRANSCRIPTIONAL ACTIVATOR RHAS-RELATED"/>
    <property type="match status" value="1"/>
</dbReference>
<evidence type="ECO:0000313" key="5">
    <source>
        <dbReference type="EMBL" id="MBA4613860.1"/>
    </source>
</evidence>
<reference evidence="5 6" key="2">
    <citation type="submission" date="2020-08" db="EMBL/GenBank/DDBJ databases">
        <title>Stappia taiwanensis sp. nov., isolated from a coastal thermal spring.</title>
        <authorList>
            <person name="Kampfer P."/>
        </authorList>
    </citation>
    <scope>NUCLEOTIDE SEQUENCE [LARGE SCALE GENOMIC DNA]</scope>
    <source>
        <strain evidence="5 6">DSM 23284</strain>
    </source>
</reference>
<dbReference type="SMART" id="SM00342">
    <property type="entry name" value="HTH_ARAC"/>
    <property type="match status" value="1"/>
</dbReference>
<evidence type="ECO:0000259" key="4">
    <source>
        <dbReference type="PROSITE" id="PS01124"/>
    </source>
</evidence>
<proteinExistence type="predicted"/>
<keyword evidence="1" id="KW-0805">Transcription regulation</keyword>
<evidence type="ECO:0000256" key="2">
    <source>
        <dbReference type="ARBA" id="ARBA00023125"/>
    </source>
</evidence>
<dbReference type="InterPro" id="IPR035418">
    <property type="entry name" value="AraC-bd_2"/>
</dbReference>
<reference evidence="5 6" key="1">
    <citation type="submission" date="2020-07" db="EMBL/GenBank/DDBJ databases">
        <authorList>
            <person name="Li M."/>
        </authorList>
    </citation>
    <scope>NUCLEOTIDE SEQUENCE [LARGE SCALE GENOMIC DNA]</scope>
    <source>
        <strain evidence="5 6">DSM 23284</strain>
    </source>
</reference>
<dbReference type="EMBL" id="JACEON010000027">
    <property type="protein sequence ID" value="MBA4613860.1"/>
    <property type="molecule type" value="Genomic_DNA"/>
</dbReference>
<dbReference type="RefSeq" id="WP_181762058.1">
    <property type="nucleotide sequence ID" value="NZ_BMCR01000012.1"/>
</dbReference>
<protein>
    <submittedName>
        <fullName evidence="5">Helix-turn-helix domain-containing protein</fullName>
    </submittedName>
</protein>
<dbReference type="PANTHER" id="PTHR46796:SF6">
    <property type="entry name" value="ARAC SUBFAMILY"/>
    <property type="match status" value="1"/>
</dbReference>
<evidence type="ECO:0000313" key="6">
    <source>
        <dbReference type="Proteomes" id="UP000559404"/>
    </source>
</evidence>
<dbReference type="InterPro" id="IPR050204">
    <property type="entry name" value="AraC_XylS_family_regulators"/>
</dbReference>
<name>A0A838Y4U4_9HYPH</name>
<dbReference type="InterPro" id="IPR018060">
    <property type="entry name" value="HTH_AraC"/>
</dbReference>
<accession>A0A838Y4U4</accession>
<dbReference type="PROSITE" id="PS00041">
    <property type="entry name" value="HTH_ARAC_FAMILY_1"/>
    <property type="match status" value="1"/>
</dbReference>
<comment type="caution">
    <text evidence="5">The sequence shown here is derived from an EMBL/GenBank/DDBJ whole genome shotgun (WGS) entry which is preliminary data.</text>
</comment>
<keyword evidence="6" id="KW-1185">Reference proteome</keyword>
<feature type="domain" description="HTH araC/xylS-type" evidence="4">
    <location>
        <begin position="213"/>
        <end position="313"/>
    </location>
</feature>
<dbReference type="Pfam" id="PF14525">
    <property type="entry name" value="AraC_binding_2"/>
    <property type="match status" value="1"/>
</dbReference>
<dbReference type="PROSITE" id="PS01124">
    <property type="entry name" value="HTH_ARAC_FAMILY_2"/>
    <property type="match status" value="1"/>
</dbReference>
<evidence type="ECO:0000256" key="3">
    <source>
        <dbReference type="ARBA" id="ARBA00023163"/>
    </source>
</evidence>
<dbReference type="InterPro" id="IPR020449">
    <property type="entry name" value="Tscrpt_reg_AraC-type_HTH"/>
</dbReference>
<dbReference type="Gene3D" id="1.10.10.60">
    <property type="entry name" value="Homeodomain-like"/>
    <property type="match status" value="1"/>
</dbReference>
<dbReference type="PRINTS" id="PR00032">
    <property type="entry name" value="HTHARAC"/>
</dbReference>